<evidence type="ECO:0000313" key="1">
    <source>
        <dbReference type="EMBL" id="OLU46991.1"/>
    </source>
</evidence>
<keyword evidence="2" id="KW-1185">Reference proteome</keyword>
<dbReference type="RefSeq" id="WP_076341031.1">
    <property type="nucleotide sequence ID" value="NZ_CAJTMI010000057.1"/>
</dbReference>
<gene>
    <name evidence="1" type="ORF">BO225_04210</name>
</gene>
<organism evidence="1 2">
    <name type="scientific">Dubosiella newyorkensis</name>
    <dbReference type="NCBI Taxonomy" id="1862672"/>
    <lineage>
        <taxon>Bacteria</taxon>
        <taxon>Bacillati</taxon>
        <taxon>Bacillota</taxon>
        <taxon>Erysipelotrichia</taxon>
        <taxon>Erysipelotrichales</taxon>
        <taxon>Erysipelotrichaceae</taxon>
        <taxon>Dubosiella</taxon>
    </lineage>
</organism>
<dbReference type="OrthoDB" id="1767347at2"/>
<evidence type="ECO:0000313" key="2">
    <source>
        <dbReference type="Proteomes" id="UP000186705"/>
    </source>
</evidence>
<protein>
    <submittedName>
        <fullName evidence="1">Uncharacterized protein</fullName>
    </submittedName>
</protein>
<sequence length="86" mass="10001">MSNTSKLPEWIFHCLDQYGNCACGRTIVKKFGKEKFLDLLEGEAYPCELEILSDQKDKSQYPKDGTYIITLKNRSILFEMEEEEAE</sequence>
<reference evidence="1 2" key="1">
    <citation type="submission" date="2016-11" db="EMBL/GenBank/DDBJ databases">
        <title>Description of two novel members of the family Erysipelotrichaceae: Ileibacterium lipovorans gen. nov., sp. nov. and Dubosiella newyorkensis, gen. nov., sp. nov.</title>
        <authorList>
            <person name="Cox L.M."/>
            <person name="Sohn J."/>
            <person name="Tyrrell K.L."/>
            <person name="Citron D.M."/>
            <person name="Lawson P.A."/>
            <person name="Patel N.B."/>
            <person name="Iizumi T."/>
            <person name="Perez-Perez G.I."/>
            <person name="Goldstein E.J."/>
            <person name="Blaser M.J."/>
        </authorList>
    </citation>
    <scope>NUCLEOTIDE SEQUENCE [LARGE SCALE GENOMIC DNA]</scope>
    <source>
        <strain evidence="1 2">NYU-BL-A4</strain>
    </source>
</reference>
<accession>A0A1U7NNR8</accession>
<dbReference type="Proteomes" id="UP000186705">
    <property type="component" value="Unassembled WGS sequence"/>
</dbReference>
<name>A0A1U7NNR8_9FIRM</name>
<dbReference type="AlphaFoldDB" id="A0A1U7NNR8"/>
<dbReference type="EMBL" id="MPKA01000056">
    <property type="protein sequence ID" value="OLU46991.1"/>
    <property type="molecule type" value="Genomic_DNA"/>
</dbReference>
<proteinExistence type="predicted"/>
<dbReference type="GeneID" id="78275153"/>
<comment type="caution">
    <text evidence="1">The sequence shown here is derived from an EMBL/GenBank/DDBJ whole genome shotgun (WGS) entry which is preliminary data.</text>
</comment>